<dbReference type="OrthoDB" id="9385at10239"/>
<accession>K7R2P6</accession>
<dbReference type="RefSeq" id="YP_007112491.1">
    <property type="nucleotide sequence ID" value="NC_019722.1"/>
</dbReference>
<reference evidence="1" key="1">
    <citation type="journal article" date="2012" name="J. Virol.">
        <title>Complete Genome Sequence of Vibrio parahaemolyticus Bacteriophage vB_VpaM_MAR.</title>
        <authorList>
            <person name="Alanis Villa A."/>
            <person name="Kropinski A.M."/>
            <person name="Abbasifar R."/>
            <person name="Griffiths M.W."/>
        </authorList>
    </citation>
    <scope>NUCLEOTIDE SEQUENCE [LARGE SCALE GENOMIC DNA]</scope>
</reference>
<dbReference type="Pfam" id="PF09684">
    <property type="entry name" value="Tail_P2_I"/>
    <property type="match status" value="1"/>
</dbReference>
<dbReference type="InterPro" id="IPR006521">
    <property type="entry name" value="Tail_protein_I"/>
</dbReference>
<evidence type="ECO:0000313" key="2">
    <source>
        <dbReference type="Proteomes" id="UP000009370"/>
    </source>
</evidence>
<dbReference type="GeneID" id="14182451"/>
<dbReference type="NCBIfam" id="TIGR01634">
    <property type="entry name" value="tail_P2_I"/>
    <property type="match status" value="1"/>
</dbReference>
<dbReference type="Proteomes" id="UP000009370">
    <property type="component" value="Segment"/>
</dbReference>
<evidence type="ECO:0000313" key="1">
    <source>
        <dbReference type="EMBL" id="AFV81354.1"/>
    </source>
</evidence>
<proteinExistence type="predicted"/>
<organism evidence="1 2">
    <name type="scientific">Vibrio phage vB_VpaM_MAR</name>
    <dbReference type="NCBI Taxonomy" id="1229754"/>
    <lineage>
        <taxon>Viruses</taxon>
        <taxon>Duplodnaviria</taxon>
        <taxon>Heunggongvirae</taxon>
        <taxon>Uroviricota</taxon>
        <taxon>Caudoviricetes</taxon>
        <taxon>Vhmlvirus</taxon>
        <taxon>Vhmlvirus mar</taxon>
    </lineage>
</organism>
<name>K7R2P6_9CAUD</name>
<keyword evidence="2" id="KW-1185">Reference proteome</keyword>
<sequence length="247" mass="27236">MSNSLLPPNASGLERDIEQVIVQSTDLPIRIKDLWDPYSCPLSLLPWLAWALSVDEWDDRWPEHVKRQVVQDSFDVHRFKGTPYAVQKALDSLNIKTHLREWWEPDGSQEPGTMTVVALINENLTDDDNGLITEAMLEQVTRVIHTAKRGVIHFDVELGISLEETLGLSGAIGPSIGHMDHTAEPIPVVPDATSAGIGFAAAIYRMDCIDQEAEFSPLVPDLVLVSPQLAGACHQLCLSDIDLEGTV</sequence>
<dbReference type="EMBL" id="JX556417">
    <property type="protein sequence ID" value="AFV81354.1"/>
    <property type="molecule type" value="Genomic_DNA"/>
</dbReference>
<dbReference type="KEGG" id="vg:14182451"/>
<gene>
    <name evidence="1" type="ORF">MAR_15</name>
</gene>
<protein>
    <submittedName>
        <fullName evidence="1">Tail protein</fullName>
    </submittedName>
</protein>